<keyword evidence="4 10" id="KW-0812">Transmembrane</keyword>
<comment type="similarity">
    <text evidence="9">Belongs to the monovalent cation:proton antiporter 2 (CPA2) transporter (TC 2.A.37) family. CHX (TC 2.A.37.4) subfamily.</text>
</comment>
<evidence type="ECO:0000256" key="10">
    <source>
        <dbReference type="SAM" id="Phobius"/>
    </source>
</evidence>
<accession>A0AAE1JS11</accession>
<dbReference type="Proteomes" id="UP001293593">
    <property type="component" value="Unassembled WGS sequence"/>
</dbReference>
<evidence type="ECO:0000256" key="7">
    <source>
        <dbReference type="ARBA" id="ARBA00023065"/>
    </source>
</evidence>
<dbReference type="GO" id="GO:0015297">
    <property type="term" value="F:antiporter activity"/>
    <property type="evidence" value="ECO:0007669"/>
    <property type="project" value="InterPro"/>
</dbReference>
<dbReference type="Gene3D" id="1.20.1530.20">
    <property type="match status" value="1"/>
</dbReference>
<evidence type="ECO:0000256" key="8">
    <source>
        <dbReference type="ARBA" id="ARBA00023136"/>
    </source>
</evidence>
<evidence type="ECO:0000256" key="5">
    <source>
        <dbReference type="ARBA" id="ARBA00022958"/>
    </source>
</evidence>
<keyword evidence="8 10" id="KW-0472">Membrane</keyword>
<dbReference type="Pfam" id="PF23259">
    <property type="entry name" value="CHX17_C"/>
    <property type="match status" value="1"/>
</dbReference>
<dbReference type="InterPro" id="IPR057291">
    <property type="entry name" value="CHX17_2nd"/>
</dbReference>
<evidence type="ECO:0000256" key="4">
    <source>
        <dbReference type="ARBA" id="ARBA00022692"/>
    </source>
</evidence>
<gene>
    <name evidence="14" type="ORF">QN277_017219</name>
</gene>
<dbReference type="GO" id="GO:0006885">
    <property type="term" value="P:regulation of pH"/>
    <property type="evidence" value="ECO:0007669"/>
    <property type="project" value="TreeGrafter"/>
</dbReference>
<feature type="transmembrane region" description="Helical" evidence="10">
    <location>
        <begin position="362"/>
        <end position="383"/>
    </location>
</feature>
<dbReference type="PANTHER" id="PTHR32468">
    <property type="entry name" value="CATION/H + ANTIPORTER"/>
    <property type="match status" value="1"/>
</dbReference>
<evidence type="ECO:0000313" key="14">
    <source>
        <dbReference type="EMBL" id="KAK4273916.1"/>
    </source>
</evidence>
<feature type="transmembrane region" description="Helical" evidence="10">
    <location>
        <begin position="45"/>
        <end position="63"/>
    </location>
</feature>
<feature type="transmembrane region" description="Helical" evidence="10">
    <location>
        <begin position="234"/>
        <end position="252"/>
    </location>
</feature>
<feature type="domain" description="Cation/H(+) antiporter C-terminal" evidence="13">
    <location>
        <begin position="638"/>
        <end position="776"/>
    </location>
</feature>
<keyword evidence="6 10" id="KW-1133">Transmembrane helix</keyword>
<feature type="transmembrane region" description="Helical" evidence="10">
    <location>
        <begin position="273"/>
        <end position="302"/>
    </location>
</feature>
<feature type="domain" description="Cation/H(+) antiporter central" evidence="12">
    <location>
        <begin position="501"/>
        <end position="625"/>
    </location>
</feature>
<keyword evidence="3" id="KW-0633">Potassium transport</keyword>
<evidence type="ECO:0000256" key="6">
    <source>
        <dbReference type="ARBA" id="ARBA00022989"/>
    </source>
</evidence>
<feature type="transmembrane region" description="Helical" evidence="10">
    <location>
        <begin position="105"/>
        <end position="122"/>
    </location>
</feature>
<evidence type="ECO:0000256" key="1">
    <source>
        <dbReference type="ARBA" id="ARBA00004141"/>
    </source>
</evidence>
<feature type="transmembrane region" description="Helical" evidence="10">
    <location>
        <begin position="68"/>
        <end position="85"/>
    </location>
</feature>
<evidence type="ECO:0000259" key="13">
    <source>
        <dbReference type="Pfam" id="PF23259"/>
    </source>
</evidence>
<dbReference type="GO" id="GO:1902600">
    <property type="term" value="P:proton transmembrane transport"/>
    <property type="evidence" value="ECO:0007669"/>
    <property type="project" value="InterPro"/>
</dbReference>
<dbReference type="InterPro" id="IPR050794">
    <property type="entry name" value="CPA2_transporter"/>
</dbReference>
<dbReference type="EMBL" id="JAWXYG010000004">
    <property type="protein sequence ID" value="KAK4273916.1"/>
    <property type="molecule type" value="Genomic_DNA"/>
</dbReference>
<keyword evidence="5" id="KW-0630">Potassium</keyword>
<comment type="subcellular location">
    <subcellularLocation>
        <location evidence="1">Membrane</location>
        <topology evidence="1">Multi-pass membrane protein</topology>
    </subcellularLocation>
</comment>
<dbReference type="GO" id="GO:0016020">
    <property type="term" value="C:membrane"/>
    <property type="evidence" value="ECO:0007669"/>
    <property type="project" value="UniProtKB-SubCell"/>
</dbReference>
<feature type="transmembrane region" description="Helical" evidence="10">
    <location>
        <begin position="169"/>
        <end position="189"/>
    </location>
</feature>
<feature type="domain" description="Cation/H+ exchanger transmembrane" evidence="11">
    <location>
        <begin position="57"/>
        <end position="437"/>
    </location>
</feature>
<feature type="transmembrane region" description="Helical" evidence="10">
    <location>
        <begin position="322"/>
        <end position="342"/>
    </location>
</feature>
<feature type="transmembrane region" description="Helical" evidence="10">
    <location>
        <begin position="423"/>
        <end position="446"/>
    </location>
</feature>
<evidence type="ECO:0008006" key="16">
    <source>
        <dbReference type="Google" id="ProtNLM"/>
    </source>
</evidence>
<keyword evidence="15" id="KW-1185">Reference proteome</keyword>
<dbReference type="InterPro" id="IPR006153">
    <property type="entry name" value="Cation/H_exchanger_TM"/>
</dbReference>
<evidence type="ECO:0000259" key="12">
    <source>
        <dbReference type="Pfam" id="PF23256"/>
    </source>
</evidence>
<evidence type="ECO:0000256" key="2">
    <source>
        <dbReference type="ARBA" id="ARBA00022448"/>
    </source>
</evidence>
<dbReference type="GO" id="GO:0006813">
    <property type="term" value="P:potassium ion transport"/>
    <property type="evidence" value="ECO:0007669"/>
    <property type="project" value="UniProtKB-KW"/>
</dbReference>
<protein>
    <recommendedName>
        <fullName evidence="16">Cation/H+ exchanger domain-containing protein</fullName>
    </recommendedName>
</protein>
<dbReference type="PANTHER" id="PTHR32468:SF17">
    <property type="entry name" value="CATION_H(+) ANTIPORTER 4"/>
    <property type="match status" value="1"/>
</dbReference>
<dbReference type="GO" id="GO:0012505">
    <property type="term" value="C:endomembrane system"/>
    <property type="evidence" value="ECO:0007669"/>
    <property type="project" value="TreeGrafter"/>
</dbReference>
<feature type="transmembrane region" description="Helical" evidence="10">
    <location>
        <begin position="201"/>
        <end position="222"/>
    </location>
</feature>
<name>A0AAE1JS11_9FABA</name>
<proteinExistence type="inferred from homology"/>
<dbReference type="Pfam" id="PF23256">
    <property type="entry name" value="CHX17_2nd"/>
    <property type="match status" value="1"/>
</dbReference>
<organism evidence="14 15">
    <name type="scientific">Acacia crassicarpa</name>
    <name type="common">northern wattle</name>
    <dbReference type="NCBI Taxonomy" id="499986"/>
    <lineage>
        <taxon>Eukaryota</taxon>
        <taxon>Viridiplantae</taxon>
        <taxon>Streptophyta</taxon>
        <taxon>Embryophyta</taxon>
        <taxon>Tracheophyta</taxon>
        <taxon>Spermatophyta</taxon>
        <taxon>Magnoliopsida</taxon>
        <taxon>eudicotyledons</taxon>
        <taxon>Gunneridae</taxon>
        <taxon>Pentapetalae</taxon>
        <taxon>rosids</taxon>
        <taxon>fabids</taxon>
        <taxon>Fabales</taxon>
        <taxon>Fabaceae</taxon>
        <taxon>Caesalpinioideae</taxon>
        <taxon>mimosoid clade</taxon>
        <taxon>Acacieae</taxon>
        <taxon>Acacia</taxon>
    </lineage>
</organism>
<evidence type="ECO:0000259" key="11">
    <source>
        <dbReference type="Pfam" id="PF00999"/>
    </source>
</evidence>
<sequence length="788" mass="88597">MSSLEASNSTTVYKRTCMILPPQTSSRGMWVGDHGEFIQSPLPSLEIQMCIVYFGTLFFHTFLSRLRFPRFTSMIITGLIIGNTFGKTDTGKILFHFESQETLGLISVFGYIMFLFYIGVKTDISMVHKTGRRAMNVGIVAILAPFLCGVLAQYYVSSKYIEPKEYAKLPFIVTICSLSPFPVISSVLGDLKILNSELGRLGLSSALVSETINIALTFVVGLCNNMTNVGKLRAFVDMGYAVLFVLFLIFILRRSMFWIIRRTPDGCSVRDHYVYCILIVAMLSAYASHQFHFLALFGPYTLGLAIPEGPPLGTAIVKKLDTFVTGVLMPLFVTTCAMRVDLRQFLNYRRSDGTFDHFMLQVSLLVVIIFVTKLVSCFLLPLYCDKMPPKDAMTLSLTMNCKGIVEMATCSFLRDIMGLPDNVFAFLMVCMVMNATIMPILVSYLYDPSNKYAGYTKRNIEDLRSNSELRVLTCIHRPDNIPPAISLLEAIYPSKEEPLGVFVLHLIELIGRATPVFICHQLQNKSKTGRSFTNDVVDAFGSFEEEFTGALTVNVFTAVSPAEMMNDDICHLALDKMTSLIVLPFHQKWSSDGKSIELDDKSIKDLNGSVMDRAPCSVGILIERAQMSHMFSSETPYTVCLIFIGGKDDREAFFLAKRITKNPHVRLTLIRFISEIEERMDIRDWDRVLETKMLEEVKGRPKIGEASVKYREERVRDGPETALIVRSLVYEYDMIIVGRRDGIESPQTSGLLQWSEYPELGVLGDLLAFAPGRASIFIIQQQRMASNL</sequence>
<dbReference type="InterPro" id="IPR057290">
    <property type="entry name" value="CHX17_C"/>
</dbReference>
<dbReference type="InterPro" id="IPR038770">
    <property type="entry name" value="Na+/solute_symporter_sf"/>
</dbReference>
<evidence type="ECO:0000313" key="15">
    <source>
        <dbReference type="Proteomes" id="UP001293593"/>
    </source>
</evidence>
<dbReference type="AlphaFoldDB" id="A0AAE1JS11"/>
<evidence type="ECO:0000256" key="9">
    <source>
        <dbReference type="ARBA" id="ARBA00038341"/>
    </source>
</evidence>
<keyword evidence="2" id="KW-0813">Transport</keyword>
<comment type="caution">
    <text evidence="14">The sequence shown here is derived from an EMBL/GenBank/DDBJ whole genome shotgun (WGS) entry which is preliminary data.</text>
</comment>
<keyword evidence="7" id="KW-0406">Ion transport</keyword>
<evidence type="ECO:0000256" key="3">
    <source>
        <dbReference type="ARBA" id="ARBA00022538"/>
    </source>
</evidence>
<dbReference type="Pfam" id="PF00999">
    <property type="entry name" value="Na_H_Exchanger"/>
    <property type="match status" value="1"/>
</dbReference>
<feature type="transmembrane region" description="Helical" evidence="10">
    <location>
        <begin position="134"/>
        <end position="157"/>
    </location>
</feature>
<reference evidence="14" key="1">
    <citation type="submission" date="2023-10" db="EMBL/GenBank/DDBJ databases">
        <title>Chromosome-level genome of the transformable northern wattle, Acacia crassicarpa.</title>
        <authorList>
            <person name="Massaro I."/>
            <person name="Sinha N.R."/>
            <person name="Poethig S."/>
            <person name="Leichty A.R."/>
        </authorList>
    </citation>
    <scope>NUCLEOTIDE SEQUENCE</scope>
    <source>
        <strain evidence="14">Acra3RX</strain>
        <tissue evidence="14">Leaf</tissue>
    </source>
</reference>